<feature type="compositionally biased region" description="Basic and acidic residues" evidence="1">
    <location>
        <begin position="174"/>
        <end position="197"/>
    </location>
</feature>
<keyword evidence="4" id="KW-1185">Reference proteome</keyword>
<gene>
    <name evidence="3" type="ORF">BAU06_17880</name>
</gene>
<evidence type="ECO:0000259" key="2">
    <source>
        <dbReference type="SMART" id="SM00278"/>
    </source>
</evidence>
<dbReference type="InterPro" id="IPR003583">
    <property type="entry name" value="Hlx-hairpin-Hlx_DNA-bd_motif"/>
</dbReference>
<dbReference type="SMART" id="SM00278">
    <property type="entry name" value="HhH1"/>
    <property type="match status" value="2"/>
</dbReference>
<dbReference type="InterPro" id="IPR051675">
    <property type="entry name" value="Endo/Exo/Phosphatase_dom_1"/>
</dbReference>
<dbReference type="PANTHER" id="PTHR21180">
    <property type="entry name" value="ENDONUCLEASE/EXONUCLEASE/PHOSPHATASE FAMILY DOMAIN-CONTAINING PROTEIN 1"/>
    <property type="match status" value="1"/>
</dbReference>
<dbReference type="Gene3D" id="1.10.150.280">
    <property type="entry name" value="AF1531-like domain"/>
    <property type="match status" value="1"/>
</dbReference>
<evidence type="ECO:0000313" key="4">
    <source>
        <dbReference type="Proteomes" id="UP000091897"/>
    </source>
</evidence>
<reference evidence="3 4" key="1">
    <citation type="submission" date="2016-06" db="EMBL/GenBank/DDBJ databases">
        <title>Complete genome sequences of Bordetella bronchialis and Bordetella flabilis.</title>
        <authorList>
            <person name="LiPuma J.J."/>
            <person name="Spilker T."/>
        </authorList>
    </citation>
    <scope>NUCLEOTIDE SEQUENCE [LARGE SCALE GENOMIC DNA]</scope>
    <source>
        <strain evidence="3 4">AU3182</strain>
    </source>
</reference>
<feature type="region of interest" description="Disordered" evidence="1">
    <location>
        <begin position="141"/>
        <end position="206"/>
    </location>
</feature>
<dbReference type="InterPro" id="IPR010994">
    <property type="entry name" value="RuvA_2-like"/>
</dbReference>
<dbReference type="SUPFAM" id="SSF47781">
    <property type="entry name" value="RuvA domain 2-like"/>
    <property type="match status" value="1"/>
</dbReference>
<proteinExistence type="predicted"/>
<feature type="region of interest" description="Disordered" evidence="1">
    <location>
        <begin position="1"/>
        <end position="54"/>
    </location>
</feature>
<name>A0ABM6CUY8_9BORD</name>
<evidence type="ECO:0000256" key="1">
    <source>
        <dbReference type="SAM" id="MobiDB-lite"/>
    </source>
</evidence>
<dbReference type="PANTHER" id="PTHR21180:SF32">
    <property type="entry name" value="ENDONUCLEASE_EXONUCLEASE_PHOSPHATASE FAMILY DOMAIN-CONTAINING PROTEIN 1"/>
    <property type="match status" value="1"/>
</dbReference>
<evidence type="ECO:0000313" key="3">
    <source>
        <dbReference type="EMBL" id="ANN67914.1"/>
    </source>
</evidence>
<protein>
    <recommendedName>
        <fullName evidence="2">Helix-hairpin-helix DNA-binding motif class 1 domain-containing protein</fullName>
    </recommendedName>
</protein>
<feature type="domain" description="Helix-hairpin-helix DNA-binding motif class 1" evidence="2">
    <location>
        <begin position="88"/>
        <end position="107"/>
    </location>
</feature>
<feature type="domain" description="Helix-hairpin-helix DNA-binding motif class 1" evidence="2">
    <location>
        <begin position="118"/>
        <end position="138"/>
    </location>
</feature>
<sequence>MNPFLHDPVATAQAPSRLAAPRTAQARPGEPPSTGAKPGDAKPIAAKPARASRHARWPRAIGRLALAAGLALVALPGHALDLNSATVDQLRAIRGVGPKTAETIVKERERGGRFESMEDLSDRVRGIGPRRAQALEAAGLRVTAGGTAPDRAAPGMRPAPGQAAGGHARPGVARQDRARTDPARTDPARPDGKDLRGGRVPPRVTR</sequence>
<organism evidence="3 4">
    <name type="scientific">Bordetella bronchialis</name>
    <dbReference type="NCBI Taxonomy" id="463025"/>
    <lineage>
        <taxon>Bacteria</taxon>
        <taxon>Pseudomonadati</taxon>
        <taxon>Pseudomonadota</taxon>
        <taxon>Betaproteobacteria</taxon>
        <taxon>Burkholderiales</taxon>
        <taxon>Alcaligenaceae</taxon>
        <taxon>Bordetella</taxon>
    </lineage>
</organism>
<accession>A0ABM6CUY8</accession>
<dbReference type="Pfam" id="PF12836">
    <property type="entry name" value="HHH_3"/>
    <property type="match status" value="1"/>
</dbReference>
<dbReference type="Proteomes" id="UP000091897">
    <property type="component" value="Chromosome"/>
</dbReference>
<dbReference type="EMBL" id="CP016170">
    <property type="protein sequence ID" value="ANN67914.1"/>
    <property type="molecule type" value="Genomic_DNA"/>
</dbReference>